<keyword evidence="4" id="KW-1185">Reference proteome</keyword>
<feature type="compositionally biased region" description="Gly residues" evidence="2">
    <location>
        <begin position="200"/>
        <end position="210"/>
    </location>
</feature>
<gene>
    <name evidence="3" type="ORF">FJT64_012009</name>
</gene>
<accession>A0A6A4V0N5</accession>
<reference evidence="3 4" key="1">
    <citation type="submission" date="2019-07" db="EMBL/GenBank/DDBJ databases">
        <title>Draft genome assembly of a fouling barnacle, Amphibalanus amphitrite (Darwin, 1854): The first reference genome for Thecostraca.</title>
        <authorList>
            <person name="Kim W."/>
        </authorList>
    </citation>
    <scope>NUCLEOTIDE SEQUENCE [LARGE SCALE GENOMIC DNA]</scope>
    <source>
        <strain evidence="3">SNU_AA5</strain>
        <tissue evidence="3">Soma without cirri and trophi</tissue>
    </source>
</reference>
<sequence length="355" mass="38570">MEPDTAVPNEERQSVSELVRNYSDPPSDCHGGGKRDRSESGDPAPAGKRGAREPGRSPTPRGGNVNVKEYLETALEQLETRIMSSISKDLHDFREFITTEISALNDRVRDLEQHVEERDCEVAELTTTLASTRKELKELQNRTENAEMNSRIPCLILSGRAMAPRRSSGLGAPLPPAGHAVPPGGAAAGPADRASAGAPAGPGRGAAGGARGERQGGGRSAGEAEDVNGLVIDAVRARLPGLDIAQDDIDRAHRLPGPNHKVIVRFVRSGPGSVRDRLMTRRLELRGHNDLFINESLTAQKNVIYRSLLEAKKAGQIYTVYTRWGHVHYKAEKFGTSTRVDSVDKLRELKFSVKE</sequence>
<name>A0A6A4V0N5_AMPAM</name>
<feature type="region of interest" description="Disordered" evidence="2">
    <location>
        <begin position="1"/>
        <end position="66"/>
    </location>
</feature>
<dbReference type="Proteomes" id="UP000440578">
    <property type="component" value="Unassembled WGS sequence"/>
</dbReference>
<organism evidence="3 4">
    <name type="scientific">Amphibalanus amphitrite</name>
    <name type="common">Striped barnacle</name>
    <name type="synonym">Balanus amphitrite</name>
    <dbReference type="NCBI Taxonomy" id="1232801"/>
    <lineage>
        <taxon>Eukaryota</taxon>
        <taxon>Metazoa</taxon>
        <taxon>Ecdysozoa</taxon>
        <taxon>Arthropoda</taxon>
        <taxon>Crustacea</taxon>
        <taxon>Multicrustacea</taxon>
        <taxon>Cirripedia</taxon>
        <taxon>Thoracica</taxon>
        <taxon>Thoracicalcarea</taxon>
        <taxon>Balanomorpha</taxon>
        <taxon>Balanoidea</taxon>
        <taxon>Balanidae</taxon>
        <taxon>Amphibalaninae</taxon>
        <taxon>Amphibalanus</taxon>
    </lineage>
</organism>
<dbReference type="AlphaFoldDB" id="A0A6A4V0N5"/>
<keyword evidence="1" id="KW-0175">Coiled coil</keyword>
<feature type="compositionally biased region" description="Low complexity" evidence="2">
    <location>
        <begin position="169"/>
        <end position="199"/>
    </location>
</feature>
<protein>
    <submittedName>
        <fullName evidence="3">Uncharacterized protein</fullName>
    </submittedName>
</protein>
<dbReference type="EMBL" id="VIIS01002009">
    <property type="protein sequence ID" value="KAF0289757.1"/>
    <property type="molecule type" value="Genomic_DNA"/>
</dbReference>
<feature type="region of interest" description="Disordered" evidence="2">
    <location>
        <begin position="166"/>
        <end position="224"/>
    </location>
</feature>
<evidence type="ECO:0000313" key="4">
    <source>
        <dbReference type="Proteomes" id="UP000440578"/>
    </source>
</evidence>
<evidence type="ECO:0000313" key="3">
    <source>
        <dbReference type="EMBL" id="KAF0289757.1"/>
    </source>
</evidence>
<feature type="compositionally biased region" description="Basic and acidic residues" evidence="2">
    <location>
        <begin position="31"/>
        <end position="40"/>
    </location>
</feature>
<evidence type="ECO:0000256" key="2">
    <source>
        <dbReference type="SAM" id="MobiDB-lite"/>
    </source>
</evidence>
<dbReference type="OrthoDB" id="5971624at2759"/>
<comment type="caution">
    <text evidence="3">The sequence shown here is derived from an EMBL/GenBank/DDBJ whole genome shotgun (WGS) entry which is preliminary data.</text>
</comment>
<feature type="coiled-coil region" evidence="1">
    <location>
        <begin position="94"/>
        <end position="149"/>
    </location>
</feature>
<proteinExistence type="predicted"/>
<evidence type="ECO:0000256" key="1">
    <source>
        <dbReference type="SAM" id="Coils"/>
    </source>
</evidence>